<feature type="compositionally biased region" description="Low complexity" evidence="1">
    <location>
        <begin position="428"/>
        <end position="466"/>
    </location>
</feature>
<dbReference type="OrthoDB" id="3068036at2759"/>
<evidence type="ECO:0000313" key="2">
    <source>
        <dbReference type="EMBL" id="KAF7351793.1"/>
    </source>
</evidence>
<comment type="caution">
    <text evidence="2">The sequence shown here is derived from an EMBL/GenBank/DDBJ whole genome shotgun (WGS) entry which is preliminary data.</text>
</comment>
<feature type="compositionally biased region" description="Basic residues" evidence="1">
    <location>
        <begin position="284"/>
        <end position="296"/>
    </location>
</feature>
<dbReference type="EMBL" id="JACAZH010000013">
    <property type="protein sequence ID" value="KAF7351793.1"/>
    <property type="molecule type" value="Genomic_DNA"/>
</dbReference>
<feature type="compositionally biased region" description="Basic and acidic residues" evidence="1">
    <location>
        <begin position="62"/>
        <end position="73"/>
    </location>
</feature>
<name>A0A8H7CY86_9AGAR</name>
<organism evidence="2 3">
    <name type="scientific">Mycena sanguinolenta</name>
    <dbReference type="NCBI Taxonomy" id="230812"/>
    <lineage>
        <taxon>Eukaryota</taxon>
        <taxon>Fungi</taxon>
        <taxon>Dikarya</taxon>
        <taxon>Basidiomycota</taxon>
        <taxon>Agaricomycotina</taxon>
        <taxon>Agaricomycetes</taxon>
        <taxon>Agaricomycetidae</taxon>
        <taxon>Agaricales</taxon>
        <taxon>Marasmiineae</taxon>
        <taxon>Mycenaceae</taxon>
        <taxon>Mycena</taxon>
    </lineage>
</organism>
<feature type="compositionally biased region" description="Low complexity" evidence="1">
    <location>
        <begin position="297"/>
        <end position="309"/>
    </location>
</feature>
<gene>
    <name evidence="2" type="ORF">MSAN_01612700</name>
</gene>
<proteinExistence type="predicted"/>
<accession>A0A8H7CY86</accession>
<keyword evidence="3" id="KW-1185">Reference proteome</keyword>
<evidence type="ECO:0000256" key="1">
    <source>
        <dbReference type="SAM" id="MobiDB-lite"/>
    </source>
</evidence>
<sequence>MPCAGKDGKGCACAAFQAKDGQAEPGSKCQRCTHKKKYHTPASEINAVLAQFDWSRIQSKNVSEEAARRESNKGFRGAQGKKATEKGPGGSKRSSKALNKAADDETMVKIGTIQVIIAGLDSDGQPLNDKCPDPKEVEDMLDRGLAVSKAPDGSDLEFGLDWEFREIDDWLRRMLEPKLGFGVFTLLDARDGVPEDESDAHYVVVAKASRKIFIKRGPITGELLDSAKGSATGHRKHKEHAVRILLRRKIPYWASKEWEEAVCKVTAGIELESEVEVVEETRKSKGKGKARGKPSRARSTSSSEAASSDSDIEVHGPAKPSVIATGPPRRSSRFERAAVAVKTEPVDRDIEEITETDYNAASRKRSGSPSLELEAWDDGYKRARSASYGSARSFKVEEDSDRERSPKLYPVTSSFVYDPDADVSGPVSASAIPTAPSTSSFNAGSSISASTSASSATGSSSAATSSKPSWRELSDAIPVREVLRVPESSSNIWSKFS</sequence>
<reference evidence="2" key="1">
    <citation type="submission" date="2020-05" db="EMBL/GenBank/DDBJ databases">
        <title>Mycena genomes resolve the evolution of fungal bioluminescence.</title>
        <authorList>
            <person name="Tsai I.J."/>
        </authorList>
    </citation>
    <scope>NUCLEOTIDE SEQUENCE</scope>
    <source>
        <strain evidence="2">160909Yilan</strain>
    </source>
</reference>
<feature type="compositionally biased region" description="Basic and acidic residues" evidence="1">
    <location>
        <begin position="394"/>
        <end position="406"/>
    </location>
</feature>
<feature type="region of interest" description="Disordered" evidence="1">
    <location>
        <begin position="276"/>
        <end position="471"/>
    </location>
</feature>
<evidence type="ECO:0000313" key="3">
    <source>
        <dbReference type="Proteomes" id="UP000623467"/>
    </source>
</evidence>
<dbReference type="Proteomes" id="UP000623467">
    <property type="component" value="Unassembled WGS sequence"/>
</dbReference>
<feature type="region of interest" description="Disordered" evidence="1">
    <location>
        <begin position="60"/>
        <end position="101"/>
    </location>
</feature>
<dbReference type="AlphaFoldDB" id="A0A8H7CY86"/>
<protein>
    <submittedName>
        <fullName evidence="2">Uncharacterized protein</fullName>
    </submittedName>
</protein>